<keyword evidence="2" id="KW-1185">Reference proteome</keyword>
<dbReference type="EMBL" id="KN551668">
    <property type="protein sequence ID" value="KHJ91978.1"/>
    <property type="molecule type" value="Genomic_DNA"/>
</dbReference>
<organism evidence="1 2">
    <name type="scientific">Oesophagostomum dentatum</name>
    <name type="common">Nodular worm</name>
    <dbReference type="NCBI Taxonomy" id="61180"/>
    <lineage>
        <taxon>Eukaryota</taxon>
        <taxon>Metazoa</taxon>
        <taxon>Ecdysozoa</taxon>
        <taxon>Nematoda</taxon>
        <taxon>Chromadorea</taxon>
        <taxon>Rhabditida</taxon>
        <taxon>Rhabditina</taxon>
        <taxon>Rhabditomorpha</taxon>
        <taxon>Strongyloidea</taxon>
        <taxon>Strongylidae</taxon>
        <taxon>Oesophagostomum</taxon>
    </lineage>
</organism>
<sequence length="53" mass="6047">MSERFSQQQMEKMQQISDLKAQLQAAAMEAAAAKAEAEKFYSLTHKKRVSKEN</sequence>
<protein>
    <submittedName>
        <fullName evidence="1">Uncharacterized protein</fullName>
    </submittedName>
</protein>
<gene>
    <name evidence="1" type="ORF">OESDEN_08146</name>
</gene>
<proteinExistence type="predicted"/>
<evidence type="ECO:0000313" key="2">
    <source>
        <dbReference type="Proteomes" id="UP000053660"/>
    </source>
</evidence>
<dbReference type="Proteomes" id="UP000053660">
    <property type="component" value="Unassembled WGS sequence"/>
</dbReference>
<name>A0A0B1T328_OESDE</name>
<dbReference type="AlphaFoldDB" id="A0A0B1T328"/>
<reference evidence="1 2" key="1">
    <citation type="submission" date="2014-03" db="EMBL/GenBank/DDBJ databases">
        <title>Draft genome of the hookworm Oesophagostomum dentatum.</title>
        <authorList>
            <person name="Mitreva M."/>
        </authorList>
    </citation>
    <scope>NUCLEOTIDE SEQUENCE [LARGE SCALE GENOMIC DNA]</scope>
    <source>
        <strain evidence="1 2">OD-Hann</strain>
    </source>
</reference>
<accession>A0A0B1T328</accession>
<evidence type="ECO:0000313" key="1">
    <source>
        <dbReference type="EMBL" id="KHJ91978.1"/>
    </source>
</evidence>